<proteinExistence type="predicted"/>
<evidence type="ECO:0000313" key="2">
    <source>
        <dbReference type="EMBL" id="MBC4017931.1"/>
    </source>
</evidence>
<sequence length="519" mass="55807">MSDVQEKPKRKRGGSLVSRVQRSWSDSVLSMIGRSSLLESGEEPPVVLAPPPPPTPQRPPQLVQEVSARMLTFDELADKIGHRPHKDRLGGHWKRSTEYKAVRAEITAVNTLSAASLVDGDLDGLDGQLDALIAAAGRYRAQHKKNNDKTGAADDVVASAQAQKLALAAVRADPAFDQVKHHITLKQAIECKQRGMAFADCRFDLYNDTNAEEVDDAFGSGMANSVAKIEYANGDTLVFKGERVSDEGVQLSAASAIGIDAKAPHNGNRNIATLAVAELLGQPIVPKVCYGMHTNPTTGEQEIGLLMTMAPGKTITTTDPVTGVKKRREMWPPGNPPSATAQAKLMEQLTSLDWSDVITGQMDRHGGNYMVDINGDEVTVTGIDNDVCFGAQQTDPNANKGQYFSRTTPPGMPPLIDKKVYDRIIASDFDRDLRPKLAALMTAAEVTAAESRFNLSKMHAAGLHPEYVVADWTAWRSPAPAQLTAKAFLKAAGTGVGSDKSGGLFGRDFAAAFEREGIL</sequence>
<gene>
    <name evidence="2" type="ORF">H7965_21760</name>
</gene>
<keyword evidence="3" id="KW-1185">Reference proteome</keyword>
<name>A0A9X0R1E0_9PROT</name>
<dbReference type="EMBL" id="JACOMF010000038">
    <property type="protein sequence ID" value="MBC4017931.1"/>
    <property type="molecule type" value="Genomic_DNA"/>
</dbReference>
<comment type="caution">
    <text evidence="2">The sequence shown here is derived from an EMBL/GenBank/DDBJ whole genome shotgun (WGS) entry which is preliminary data.</text>
</comment>
<dbReference type="Proteomes" id="UP000600101">
    <property type="component" value="Unassembled WGS sequence"/>
</dbReference>
<dbReference type="RefSeq" id="WP_186772688.1">
    <property type="nucleotide sequence ID" value="NZ_JACOMF010000038.1"/>
</dbReference>
<reference evidence="2" key="1">
    <citation type="submission" date="2020-08" db="EMBL/GenBank/DDBJ databases">
        <authorList>
            <person name="Hu Y."/>
            <person name="Nguyen S.V."/>
            <person name="Li F."/>
            <person name="Fanning S."/>
        </authorList>
    </citation>
    <scope>NUCLEOTIDE SEQUENCE</scope>
    <source>
        <strain evidence="2">SYSU D8009</strain>
    </source>
</reference>
<protein>
    <submittedName>
        <fullName evidence="2">Uncharacterized protein</fullName>
    </submittedName>
</protein>
<evidence type="ECO:0000256" key="1">
    <source>
        <dbReference type="SAM" id="MobiDB-lite"/>
    </source>
</evidence>
<accession>A0A9X0R1E0</accession>
<feature type="region of interest" description="Disordered" evidence="1">
    <location>
        <begin position="35"/>
        <end position="60"/>
    </location>
</feature>
<organism evidence="2 3">
    <name type="scientific">Siccirubricoccus deserti</name>
    <dbReference type="NCBI Taxonomy" id="2013562"/>
    <lineage>
        <taxon>Bacteria</taxon>
        <taxon>Pseudomonadati</taxon>
        <taxon>Pseudomonadota</taxon>
        <taxon>Alphaproteobacteria</taxon>
        <taxon>Acetobacterales</taxon>
        <taxon>Roseomonadaceae</taxon>
        <taxon>Siccirubricoccus</taxon>
    </lineage>
</organism>
<evidence type="ECO:0000313" key="3">
    <source>
        <dbReference type="Proteomes" id="UP000600101"/>
    </source>
</evidence>
<dbReference type="AlphaFoldDB" id="A0A9X0R1E0"/>
<feature type="compositionally biased region" description="Pro residues" evidence="1">
    <location>
        <begin position="47"/>
        <end position="59"/>
    </location>
</feature>